<organism evidence="8 9">
    <name type="scientific">Clostridium collagenovorans DSM 3089</name>
    <dbReference type="NCBI Taxonomy" id="1121306"/>
    <lineage>
        <taxon>Bacteria</taxon>
        <taxon>Bacillati</taxon>
        <taxon>Bacillota</taxon>
        <taxon>Clostridia</taxon>
        <taxon>Eubacteriales</taxon>
        <taxon>Clostridiaceae</taxon>
        <taxon>Clostridium</taxon>
    </lineage>
</organism>
<dbReference type="PANTHER" id="PTHR30589">
    <property type="entry name" value="PROLIPOPROTEIN DIACYLGLYCERYL TRANSFERASE"/>
    <property type="match status" value="1"/>
</dbReference>
<proteinExistence type="inferred from homology"/>
<dbReference type="EMBL" id="FQXP01000005">
    <property type="protein sequence ID" value="SHH81142.1"/>
    <property type="molecule type" value="Genomic_DNA"/>
</dbReference>
<dbReference type="PROSITE" id="PS01311">
    <property type="entry name" value="LGT"/>
    <property type="match status" value="1"/>
</dbReference>
<comment type="similarity">
    <text evidence="1 7">Belongs to the Lgt family.</text>
</comment>
<evidence type="ECO:0000313" key="9">
    <source>
        <dbReference type="Proteomes" id="UP000184526"/>
    </source>
</evidence>
<evidence type="ECO:0000256" key="5">
    <source>
        <dbReference type="ARBA" id="ARBA00022989"/>
    </source>
</evidence>
<evidence type="ECO:0000256" key="1">
    <source>
        <dbReference type="ARBA" id="ARBA00007150"/>
    </source>
</evidence>
<dbReference type="EC" id="2.5.1.145" evidence="7"/>
<comment type="subcellular location">
    <subcellularLocation>
        <location evidence="7">Cell membrane</location>
        <topology evidence="7">Multi-pass membrane protein</topology>
    </subcellularLocation>
</comment>
<feature type="transmembrane region" description="Helical" evidence="7">
    <location>
        <begin position="185"/>
        <end position="203"/>
    </location>
</feature>
<keyword evidence="6 7" id="KW-0472">Membrane</keyword>
<gene>
    <name evidence="7" type="primary">lgt</name>
    <name evidence="8" type="ORF">SAMN02745196_01478</name>
</gene>
<feature type="transmembrane region" description="Helical" evidence="7">
    <location>
        <begin position="85"/>
        <end position="110"/>
    </location>
</feature>
<accession>A0A1M5W0V3</accession>
<dbReference type="GO" id="GO:0005886">
    <property type="term" value="C:plasma membrane"/>
    <property type="evidence" value="ECO:0007669"/>
    <property type="project" value="UniProtKB-SubCell"/>
</dbReference>
<comment type="catalytic activity">
    <reaction evidence="7">
        <text>L-cysteinyl-[prolipoprotein] + a 1,2-diacyl-sn-glycero-3-phospho-(1'-sn-glycerol) = an S-1,2-diacyl-sn-glyceryl-L-cysteinyl-[prolipoprotein] + sn-glycerol 1-phosphate + H(+)</text>
        <dbReference type="Rhea" id="RHEA:56712"/>
        <dbReference type="Rhea" id="RHEA-COMP:14679"/>
        <dbReference type="Rhea" id="RHEA-COMP:14680"/>
        <dbReference type="ChEBI" id="CHEBI:15378"/>
        <dbReference type="ChEBI" id="CHEBI:29950"/>
        <dbReference type="ChEBI" id="CHEBI:57685"/>
        <dbReference type="ChEBI" id="CHEBI:64716"/>
        <dbReference type="ChEBI" id="CHEBI:140658"/>
        <dbReference type="EC" id="2.5.1.145"/>
    </reaction>
</comment>
<keyword evidence="5 7" id="KW-1133">Transmembrane helix</keyword>
<comment type="pathway">
    <text evidence="7">Protein modification; lipoprotein biosynthesis (diacylglyceryl transfer).</text>
</comment>
<dbReference type="HAMAP" id="MF_01147">
    <property type="entry name" value="Lgt"/>
    <property type="match status" value="1"/>
</dbReference>
<dbReference type="GO" id="GO:0042158">
    <property type="term" value="P:lipoprotein biosynthetic process"/>
    <property type="evidence" value="ECO:0007669"/>
    <property type="project" value="UniProtKB-UniRule"/>
</dbReference>
<feature type="transmembrane region" description="Helical" evidence="7">
    <location>
        <begin position="20"/>
        <end position="38"/>
    </location>
</feature>
<feature type="transmembrane region" description="Helical" evidence="7">
    <location>
        <begin position="245"/>
        <end position="263"/>
    </location>
</feature>
<dbReference type="STRING" id="1121306.SAMN02745196_01478"/>
<feature type="transmembrane region" description="Helical" evidence="7">
    <location>
        <begin position="117"/>
        <end position="135"/>
    </location>
</feature>
<dbReference type="NCBIfam" id="TIGR00544">
    <property type="entry name" value="lgt"/>
    <property type="match status" value="1"/>
</dbReference>
<feature type="transmembrane region" description="Helical" evidence="7">
    <location>
        <begin position="50"/>
        <end position="73"/>
    </location>
</feature>
<dbReference type="PANTHER" id="PTHR30589:SF0">
    <property type="entry name" value="PHOSPHATIDYLGLYCEROL--PROLIPOPROTEIN DIACYLGLYCERYL TRANSFERASE"/>
    <property type="match status" value="1"/>
</dbReference>
<keyword evidence="3 7" id="KW-0808">Transferase</keyword>
<sequence>MNTIQPLNPILFEIGSLQIHWYAVLIISGALLALWLSIREGKRVGIKSDLYFDIFLYGFPISILCARIYYVIFKWSYYSKHLNEVFAIWNGGLAIHGAIIGGAIFLIVLCKKRREDTLLVLDTIAPNFILAQAIGRWGNFMNQEAHGGVVPGADLEAQRQFLENMRLPDFIINQMYINGAYYHPTFLYESLWNILGFILLIILRRTKLFYKGDLIASYILWYSFGRFFIEGMRTDSLYAFGTLRTAQIISIALMVGSALFILIRRLNKNKREKRYIDYLENRFFI</sequence>
<evidence type="ECO:0000256" key="7">
    <source>
        <dbReference type="HAMAP-Rule" id="MF_01147"/>
    </source>
</evidence>
<name>A0A1M5W0V3_9CLOT</name>
<keyword evidence="4 7" id="KW-0812">Transmembrane</keyword>
<dbReference type="RefSeq" id="WP_072831386.1">
    <property type="nucleotide sequence ID" value="NZ_FQXP01000005.1"/>
</dbReference>
<keyword evidence="2 7" id="KW-1003">Cell membrane</keyword>
<evidence type="ECO:0000256" key="3">
    <source>
        <dbReference type="ARBA" id="ARBA00022679"/>
    </source>
</evidence>
<comment type="function">
    <text evidence="7">Catalyzes the transfer of the diacylglyceryl group from phosphatidylglycerol to the sulfhydryl group of the N-terminal cysteine of a prolipoprotein, the first step in the formation of mature lipoproteins.</text>
</comment>
<reference evidence="8 9" key="1">
    <citation type="submission" date="2016-11" db="EMBL/GenBank/DDBJ databases">
        <authorList>
            <person name="Jaros S."/>
            <person name="Januszkiewicz K."/>
            <person name="Wedrychowicz H."/>
        </authorList>
    </citation>
    <scope>NUCLEOTIDE SEQUENCE [LARGE SCALE GENOMIC DNA]</scope>
    <source>
        <strain evidence="8 9">DSM 3089</strain>
    </source>
</reference>
<dbReference type="UniPathway" id="UPA00664"/>
<evidence type="ECO:0000256" key="4">
    <source>
        <dbReference type="ARBA" id="ARBA00022692"/>
    </source>
</evidence>
<dbReference type="OrthoDB" id="871140at2"/>
<evidence type="ECO:0000313" key="8">
    <source>
        <dbReference type="EMBL" id="SHH81142.1"/>
    </source>
</evidence>
<evidence type="ECO:0000256" key="6">
    <source>
        <dbReference type="ARBA" id="ARBA00023136"/>
    </source>
</evidence>
<dbReference type="InterPro" id="IPR001640">
    <property type="entry name" value="Lgt"/>
</dbReference>
<dbReference type="GO" id="GO:0008961">
    <property type="term" value="F:phosphatidylglycerol-prolipoprotein diacylglyceryl transferase activity"/>
    <property type="evidence" value="ECO:0007669"/>
    <property type="project" value="UniProtKB-UniRule"/>
</dbReference>
<protein>
    <recommendedName>
        <fullName evidence="7">Phosphatidylglycerol--prolipoprotein diacylglyceryl transferase</fullName>
        <ecNumber evidence="7">2.5.1.145</ecNumber>
    </recommendedName>
</protein>
<keyword evidence="9" id="KW-1185">Reference proteome</keyword>
<dbReference type="Proteomes" id="UP000184526">
    <property type="component" value="Unassembled WGS sequence"/>
</dbReference>
<feature type="binding site" evidence="7">
    <location>
        <position position="136"/>
    </location>
    <ligand>
        <name>a 1,2-diacyl-sn-glycero-3-phospho-(1'-sn-glycerol)</name>
        <dbReference type="ChEBI" id="CHEBI:64716"/>
    </ligand>
</feature>
<evidence type="ECO:0000256" key="2">
    <source>
        <dbReference type="ARBA" id="ARBA00022475"/>
    </source>
</evidence>
<dbReference type="AlphaFoldDB" id="A0A1M5W0V3"/>
<feature type="transmembrane region" description="Helical" evidence="7">
    <location>
        <begin position="215"/>
        <end position="233"/>
    </location>
</feature>
<dbReference type="Pfam" id="PF01790">
    <property type="entry name" value="LGT"/>
    <property type="match status" value="1"/>
</dbReference>
<keyword evidence="8" id="KW-0449">Lipoprotein</keyword>